<dbReference type="EMBL" id="JAJAPW010000011">
    <property type="protein sequence ID" value="MCB4800258.1"/>
    <property type="molecule type" value="Genomic_DNA"/>
</dbReference>
<sequence length="137" mass="15627">MEVVLHRTYFKQGTNGALFINSAFFGFSIELPWLNNARGTSCIPEGEYLLLPRYSTRFKHHLLVSEVKDRRLILIHGANDAQRDLRGCIAPVTVLSGIGKGYDSRPLLNRFVALCYQRFEQDLPVRLKITSTPLITY</sequence>
<dbReference type="RefSeq" id="WP_226544735.1">
    <property type="nucleotide sequence ID" value="NZ_JAJAPW010000011.1"/>
</dbReference>
<feature type="domain" description="DUF5675" evidence="1">
    <location>
        <begin position="5"/>
        <end position="115"/>
    </location>
</feature>
<name>A0A9X1I1X3_9FLAO</name>
<organism evidence="2 3">
    <name type="scientific">Neotamlana laminarinivorans</name>
    <dbReference type="NCBI Taxonomy" id="2883124"/>
    <lineage>
        <taxon>Bacteria</taxon>
        <taxon>Pseudomonadati</taxon>
        <taxon>Bacteroidota</taxon>
        <taxon>Flavobacteriia</taxon>
        <taxon>Flavobacteriales</taxon>
        <taxon>Flavobacteriaceae</taxon>
        <taxon>Neotamlana</taxon>
    </lineage>
</organism>
<keyword evidence="3" id="KW-1185">Reference proteome</keyword>
<dbReference type="InterPro" id="IPR043732">
    <property type="entry name" value="DUF5675"/>
</dbReference>
<accession>A0A9X1I1X3</accession>
<proteinExistence type="predicted"/>
<dbReference type="Proteomes" id="UP001139199">
    <property type="component" value="Unassembled WGS sequence"/>
</dbReference>
<evidence type="ECO:0000259" key="1">
    <source>
        <dbReference type="Pfam" id="PF18925"/>
    </source>
</evidence>
<protein>
    <submittedName>
        <fullName evidence="2">DUF5675 family protein</fullName>
    </submittedName>
</protein>
<reference evidence="2" key="1">
    <citation type="submission" date="2021-10" db="EMBL/GenBank/DDBJ databases">
        <title>Tamlana sargassums sp. nov., and Tamlana laminarinivorans sp. nov., two new bacteria isolated from the brown alga.</title>
        <authorList>
            <person name="Li J."/>
        </authorList>
    </citation>
    <scope>NUCLEOTIDE SEQUENCE</scope>
    <source>
        <strain evidence="2">PT2-4</strain>
    </source>
</reference>
<evidence type="ECO:0000313" key="2">
    <source>
        <dbReference type="EMBL" id="MCB4800258.1"/>
    </source>
</evidence>
<comment type="caution">
    <text evidence="2">The sequence shown here is derived from an EMBL/GenBank/DDBJ whole genome shotgun (WGS) entry which is preliminary data.</text>
</comment>
<dbReference type="AlphaFoldDB" id="A0A9X1I1X3"/>
<gene>
    <name evidence="2" type="ORF">LG649_15510</name>
</gene>
<dbReference type="Pfam" id="PF18925">
    <property type="entry name" value="DUF5675"/>
    <property type="match status" value="1"/>
</dbReference>
<evidence type="ECO:0000313" key="3">
    <source>
        <dbReference type="Proteomes" id="UP001139199"/>
    </source>
</evidence>